<evidence type="ECO:0000256" key="2">
    <source>
        <dbReference type="SAM" id="MobiDB-lite"/>
    </source>
</evidence>
<sequence>MSDTQNEEKKAEFNTLKEQLAVANVEIFKNDISEIKSLLSQINNTLLSYQEQERYRVEIQKLNEIIINFNVKENEYKQVIANLNEEISSFNAKENKSKQVIANLNEEISSFNAKENEYKQVITNLNEEISSFNAKENEYKQVIANLNEEISSFNAKENEYKQVIANLNEKISSFNAKENEYKQVIANLSKSFADTQNKAKEHSLQNIKTEQTRKDTREKPMQSFQSINQTNPSFERRNFAMNAANRNDIHSTQITSNSTKGYSLNSNYENYASPTQPNSDQTNSLNYYYEKHPYLNSQAQHIPSSINPFKRHGQ</sequence>
<dbReference type="Proteomes" id="UP001589609">
    <property type="component" value="Unassembled WGS sequence"/>
</dbReference>
<feature type="coiled-coil region" evidence="1">
    <location>
        <begin position="73"/>
        <end position="184"/>
    </location>
</feature>
<gene>
    <name evidence="3" type="ORF">ACFFMS_15650</name>
</gene>
<evidence type="ECO:0000256" key="1">
    <source>
        <dbReference type="SAM" id="Coils"/>
    </source>
</evidence>
<name>A0ABV5WHI2_9BACI</name>
<feature type="region of interest" description="Disordered" evidence="2">
    <location>
        <begin position="196"/>
        <end position="224"/>
    </location>
</feature>
<proteinExistence type="predicted"/>
<dbReference type="RefSeq" id="WP_379950165.1">
    <property type="nucleotide sequence ID" value="NZ_JBHMAF010000097.1"/>
</dbReference>
<keyword evidence="1" id="KW-0175">Coiled coil</keyword>
<organism evidence="3 4">
    <name type="scientific">Ectobacillus funiculus</name>
    <dbReference type="NCBI Taxonomy" id="137993"/>
    <lineage>
        <taxon>Bacteria</taxon>
        <taxon>Bacillati</taxon>
        <taxon>Bacillota</taxon>
        <taxon>Bacilli</taxon>
        <taxon>Bacillales</taxon>
        <taxon>Bacillaceae</taxon>
        <taxon>Ectobacillus</taxon>
    </lineage>
</organism>
<comment type="caution">
    <text evidence="3">The sequence shown here is derived from an EMBL/GenBank/DDBJ whole genome shotgun (WGS) entry which is preliminary data.</text>
</comment>
<protein>
    <submittedName>
        <fullName evidence="3">Uncharacterized protein</fullName>
    </submittedName>
</protein>
<feature type="compositionally biased region" description="Basic and acidic residues" evidence="2">
    <location>
        <begin position="210"/>
        <end position="220"/>
    </location>
</feature>
<reference evidence="3 4" key="1">
    <citation type="submission" date="2024-09" db="EMBL/GenBank/DDBJ databases">
        <authorList>
            <person name="Sun Q."/>
            <person name="Mori K."/>
        </authorList>
    </citation>
    <scope>NUCLEOTIDE SEQUENCE [LARGE SCALE GENOMIC DNA]</scope>
    <source>
        <strain evidence="3 4">JCM 11201</strain>
    </source>
</reference>
<accession>A0ABV5WHI2</accession>
<dbReference type="EMBL" id="JBHMAF010000097">
    <property type="protein sequence ID" value="MFB9759832.1"/>
    <property type="molecule type" value="Genomic_DNA"/>
</dbReference>
<evidence type="ECO:0000313" key="3">
    <source>
        <dbReference type="EMBL" id="MFB9759832.1"/>
    </source>
</evidence>
<evidence type="ECO:0000313" key="4">
    <source>
        <dbReference type="Proteomes" id="UP001589609"/>
    </source>
</evidence>
<dbReference type="Gene3D" id="1.10.287.1490">
    <property type="match status" value="1"/>
</dbReference>
<keyword evidence="4" id="KW-1185">Reference proteome</keyword>